<dbReference type="Pfam" id="PF13515">
    <property type="entry name" value="FUSC_2"/>
    <property type="match status" value="1"/>
</dbReference>
<evidence type="ECO:0000256" key="5">
    <source>
        <dbReference type="ARBA" id="ARBA00023136"/>
    </source>
</evidence>
<evidence type="ECO:0000256" key="6">
    <source>
        <dbReference type="ARBA" id="ARBA00043993"/>
    </source>
</evidence>
<dbReference type="Proteomes" id="UP000255108">
    <property type="component" value="Unassembled WGS sequence"/>
</dbReference>
<evidence type="ECO:0000313" key="11">
    <source>
        <dbReference type="Proteomes" id="UP000255108"/>
    </source>
</evidence>
<sequence>MKLSHILTAPWRAVKNPLFLYQHHRQIHALRVALAFLFGLMINLSFPIQHGSWMLVTIVVMLGNVPHLGAVAQKTRQRTVGTTVGALAGLLALALYGVSPLLSFAWMVLVILLSAYHAIGKAGYTALTVGITLVIVAGVGDGTVDESLWRTANVALGSLISMLAASLFPQRALDHWRFLLSDNLRESALIYSHIARRVPLDTEASLGRFNTRLVAMRGLMSAAASECEQSAVSFESIQRGQRTLYSLFDRMDDIAEKTAVLADGGRQRQAIVKALFRAAHGIRFLHADLLINALPEPQLKERTPGACDWLSAELSQTTRRLCDELLLLMPAILATQQTLLALSKEEALRRLED</sequence>
<evidence type="ECO:0000256" key="3">
    <source>
        <dbReference type="ARBA" id="ARBA00022692"/>
    </source>
</evidence>
<organism evidence="9 11">
    <name type="scientific">Iodobacter fluviatilis</name>
    <dbReference type="NCBI Taxonomy" id="537"/>
    <lineage>
        <taxon>Bacteria</taxon>
        <taxon>Pseudomonadati</taxon>
        <taxon>Pseudomonadota</taxon>
        <taxon>Betaproteobacteria</taxon>
        <taxon>Neisseriales</taxon>
        <taxon>Chitinibacteraceae</taxon>
        <taxon>Iodobacter</taxon>
    </lineage>
</organism>
<keyword evidence="3 7" id="KW-0812">Transmembrane</keyword>
<evidence type="ECO:0000256" key="4">
    <source>
        <dbReference type="ARBA" id="ARBA00022989"/>
    </source>
</evidence>
<evidence type="ECO:0000313" key="9">
    <source>
        <dbReference type="EMBL" id="STQ91835.1"/>
    </source>
</evidence>
<dbReference type="InterPro" id="IPR049453">
    <property type="entry name" value="Memb_transporter_dom"/>
</dbReference>
<comment type="subcellular location">
    <subcellularLocation>
        <location evidence="1">Cell membrane</location>
        <topology evidence="1">Multi-pass membrane protein</topology>
    </subcellularLocation>
</comment>
<comment type="similarity">
    <text evidence="6">Belongs to the YccS/YhfK family.</text>
</comment>
<gene>
    <name evidence="9" type="primary">yeeA</name>
    <name evidence="10" type="ORF">EV682_11118</name>
    <name evidence="9" type="ORF">NCTC11159_02917</name>
</gene>
<feature type="transmembrane region" description="Helical" evidence="7">
    <location>
        <begin position="84"/>
        <end position="116"/>
    </location>
</feature>
<keyword evidence="12" id="KW-1185">Reference proteome</keyword>
<feature type="transmembrane region" description="Helical" evidence="7">
    <location>
        <begin position="29"/>
        <end position="46"/>
    </location>
</feature>
<reference evidence="9 11" key="1">
    <citation type="submission" date="2018-06" db="EMBL/GenBank/DDBJ databases">
        <authorList>
            <consortium name="Pathogen Informatics"/>
            <person name="Doyle S."/>
        </authorList>
    </citation>
    <scope>NUCLEOTIDE SEQUENCE [LARGE SCALE GENOMIC DNA]</scope>
    <source>
        <strain evidence="9 11">NCTC11159</strain>
    </source>
</reference>
<dbReference type="Proteomes" id="UP000295794">
    <property type="component" value="Unassembled WGS sequence"/>
</dbReference>
<dbReference type="PANTHER" id="PTHR30509:SF9">
    <property type="entry name" value="MULTIDRUG RESISTANCE PROTEIN MDTO"/>
    <property type="match status" value="1"/>
</dbReference>
<dbReference type="RefSeq" id="WP_115228032.1">
    <property type="nucleotide sequence ID" value="NZ_CAWOLO010000011.1"/>
</dbReference>
<evidence type="ECO:0000313" key="10">
    <source>
        <dbReference type="EMBL" id="TCU83658.1"/>
    </source>
</evidence>
<feature type="transmembrane region" description="Helical" evidence="7">
    <location>
        <begin position="52"/>
        <end position="72"/>
    </location>
</feature>
<feature type="domain" description="Integral membrane bound transporter" evidence="8">
    <location>
        <begin position="41"/>
        <end position="163"/>
    </location>
</feature>
<dbReference type="GO" id="GO:0005886">
    <property type="term" value="C:plasma membrane"/>
    <property type="evidence" value="ECO:0007669"/>
    <property type="project" value="UniProtKB-SubCell"/>
</dbReference>
<dbReference type="AlphaFoldDB" id="A0A377QAU6"/>
<keyword evidence="4 7" id="KW-1133">Transmembrane helix</keyword>
<dbReference type="OrthoDB" id="6653789at2"/>
<keyword evidence="5 7" id="KW-0472">Membrane</keyword>
<evidence type="ECO:0000259" key="8">
    <source>
        <dbReference type="Pfam" id="PF13515"/>
    </source>
</evidence>
<reference evidence="10 12" key="2">
    <citation type="submission" date="2019-03" db="EMBL/GenBank/DDBJ databases">
        <title>Genomic Encyclopedia of Type Strains, Phase IV (KMG-IV): sequencing the most valuable type-strain genomes for metagenomic binning, comparative biology and taxonomic classification.</title>
        <authorList>
            <person name="Goeker M."/>
        </authorList>
    </citation>
    <scope>NUCLEOTIDE SEQUENCE [LARGE SCALE GENOMIC DNA]</scope>
    <source>
        <strain evidence="10 12">DSM 3764</strain>
    </source>
</reference>
<feature type="transmembrane region" description="Helical" evidence="7">
    <location>
        <begin position="122"/>
        <end position="140"/>
    </location>
</feature>
<evidence type="ECO:0000256" key="7">
    <source>
        <dbReference type="SAM" id="Phobius"/>
    </source>
</evidence>
<evidence type="ECO:0000256" key="2">
    <source>
        <dbReference type="ARBA" id="ARBA00022475"/>
    </source>
</evidence>
<dbReference type="EMBL" id="SMBT01000011">
    <property type="protein sequence ID" value="TCU83658.1"/>
    <property type="molecule type" value="Genomic_DNA"/>
</dbReference>
<proteinExistence type="inferred from homology"/>
<evidence type="ECO:0000313" key="12">
    <source>
        <dbReference type="Proteomes" id="UP000295794"/>
    </source>
</evidence>
<feature type="transmembrane region" description="Helical" evidence="7">
    <location>
        <begin position="152"/>
        <end position="169"/>
    </location>
</feature>
<dbReference type="EMBL" id="UGHR01000001">
    <property type="protein sequence ID" value="STQ91835.1"/>
    <property type="molecule type" value="Genomic_DNA"/>
</dbReference>
<name>A0A377QAU6_9NEIS</name>
<keyword evidence="2" id="KW-1003">Cell membrane</keyword>
<accession>A0A377QAU6</accession>
<protein>
    <submittedName>
        <fullName evidence="10">Fusaric acid resistance family protein</fullName>
    </submittedName>
    <submittedName>
        <fullName evidence="9">Inner membrane protein yeeA</fullName>
    </submittedName>
</protein>
<evidence type="ECO:0000256" key="1">
    <source>
        <dbReference type="ARBA" id="ARBA00004651"/>
    </source>
</evidence>
<dbReference type="PANTHER" id="PTHR30509">
    <property type="entry name" value="P-HYDROXYBENZOIC ACID EFFLUX PUMP SUBUNIT-RELATED"/>
    <property type="match status" value="1"/>
</dbReference>